<sequence>MKTAVKASMKDDSAEGAEFQDNIQKRERNRERKGKDERACYDTISANISTPRTPPDRIYMELEKMAASRYQNRTLITEEIIVDMIKKWRVGNDMDSDLMNGEIAAKKVDISPNKPLKWDNIAPETVIETIKEYCANEKIKYDRYEEPEDVFDVIVYREKKDVTIIYRKNIVMISIQKNIKSAQS</sequence>
<proteinExistence type="predicted"/>
<dbReference type="VEuPathDB" id="FungiDB:FUN_001098"/>
<accession>A0A2N0NYR9</accession>
<comment type="caution">
    <text evidence="2">The sequence shown here is derived from an EMBL/GenBank/DDBJ whole genome shotgun (WGS) entry which is preliminary data.</text>
</comment>
<evidence type="ECO:0000313" key="3">
    <source>
        <dbReference type="EMBL" id="PKC60202.1"/>
    </source>
</evidence>
<dbReference type="EMBL" id="LLXH01001183">
    <property type="protein sequence ID" value="PKC60202.1"/>
    <property type="molecule type" value="Genomic_DNA"/>
</dbReference>
<evidence type="ECO:0000256" key="1">
    <source>
        <dbReference type="SAM" id="MobiDB-lite"/>
    </source>
</evidence>
<protein>
    <submittedName>
        <fullName evidence="2">Uncharacterized protein</fullName>
    </submittedName>
</protein>
<dbReference type="Proteomes" id="UP000232688">
    <property type="component" value="Unassembled WGS sequence"/>
</dbReference>
<gene>
    <name evidence="3" type="ORF">RhiirA1_445047</name>
    <name evidence="2" type="ORF">RhiirA5_403537</name>
</gene>
<reference evidence="3 4" key="4">
    <citation type="submission" date="2017-10" db="EMBL/GenBank/DDBJ databases">
        <title>Genome analyses suggest a sexual origin of heterokaryosis in a supposedly ancient asexual fungus.</title>
        <authorList>
            <person name="Corradi N."/>
            <person name="Sedzielewska K."/>
            <person name="Noel J."/>
            <person name="Charron P."/>
            <person name="Farinelli L."/>
            <person name="Marton T."/>
            <person name="Kruger M."/>
            <person name="Pelin A."/>
            <person name="Brachmann A."/>
            <person name="Corradi N."/>
        </authorList>
    </citation>
    <scope>NUCLEOTIDE SEQUENCE [LARGE SCALE GENOMIC DNA]</scope>
    <source>
        <strain evidence="3 4">A1</strain>
    </source>
</reference>
<name>A0A2N0NYR9_9GLOM</name>
<dbReference type="AlphaFoldDB" id="A0A2N0NYR9"/>
<evidence type="ECO:0000313" key="5">
    <source>
        <dbReference type="Proteomes" id="UP000232722"/>
    </source>
</evidence>
<reference evidence="2 5" key="1">
    <citation type="submission" date="2016-04" db="EMBL/GenBank/DDBJ databases">
        <title>Genome analyses suggest a sexual origin of heterokaryosis in a supposedly ancient asexual fungus.</title>
        <authorList>
            <person name="Ropars J."/>
            <person name="Sedzielewska K."/>
            <person name="Noel J."/>
            <person name="Charron P."/>
            <person name="Farinelli L."/>
            <person name="Marton T."/>
            <person name="Kruger M."/>
            <person name="Pelin A."/>
            <person name="Brachmann A."/>
            <person name="Corradi N."/>
        </authorList>
    </citation>
    <scope>NUCLEOTIDE SEQUENCE [LARGE SCALE GENOMIC DNA]</scope>
    <source>
        <strain evidence="2 5">A5</strain>
    </source>
</reference>
<feature type="compositionally biased region" description="Basic and acidic residues" evidence="1">
    <location>
        <begin position="23"/>
        <end position="38"/>
    </location>
</feature>
<organism evidence="2 5">
    <name type="scientific">Rhizophagus irregularis</name>
    <dbReference type="NCBI Taxonomy" id="588596"/>
    <lineage>
        <taxon>Eukaryota</taxon>
        <taxon>Fungi</taxon>
        <taxon>Fungi incertae sedis</taxon>
        <taxon>Mucoromycota</taxon>
        <taxon>Glomeromycotina</taxon>
        <taxon>Glomeromycetes</taxon>
        <taxon>Glomerales</taxon>
        <taxon>Glomeraceae</taxon>
        <taxon>Rhizophagus</taxon>
    </lineage>
</organism>
<reference evidence="3 4" key="3">
    <citation type="submission" date="2017-10" db="EMBL/GenBank/DDBJ databases">
        <title>Extensive intraspecific genome diversity in a model arbuscular mycorrhizal fungus.</title>
        <authorList>
            <person name="Chen E.C.H."/>
            <person name="Morin E."/>
            <person name="Baudet D."/>
            <person name="Noel J."/>
            <person name="Ndikumana S."/>
            <person name="Charron P."/>
            <person name="St-Onge C."/>
            <person name="Giorgi J."/>
            <person name="Grigoriev I.V."/>
            <person name="Roux C."/>
            <person name="Martin F.M."/>
            <person name="Corradi N."/>
        </authorList>
    </citation>
    <scope>NUCLEOTIDE SEQUENCE [LARGE SCALE GENOMIC DNA]</scope>
    <source>
        <strain evidence="3 4">A1</strain>
    </source>
</reference>
<dbReference type="EMBL" id="LLXJ01002106">
    <property type="protein sequence ID" value="PKB99691.1"/>
    <property type="molecule type" value="Genomic_DNA"/>
</dbReference>
<dbReference type="VEuPathDB" id="FungiDB:RhiirA1_445047"/>
<feature type="region of interest" description="Disordered" evidence="1">
    <location>
        <begin position="1"/>
        <end position="38"/>
    </location>
</feature>
<reference evidence="2 5" key="2">
    <citation type="submission" date="2017-09" db="EMBL/GenBank/DDBJ databases">
        <title>Extensive intraspecific genome diversity in a model arbuscular mycorrhizal fungus.</title>
        <authorList>
            <person name="Chen E.C."/>
            <person name="Morin E."/>
            <person name="Beaudet D."/>
            <person name="Noel J."/>
            <person name="Ndikumana S."/>
            <person name="Charron P."/>
            <person name="St-Onge C."/>
            <person name="Giorgi J."/>
            <person name="Grigoriev I.V."/>
            <person name="Roux C."/>
            <person name="Martin F.M."/>
            <person name="Corradi N."/>
        </authorList>
    </citation>
    <scope>NUCLEOTIDE SEQUENCE [LARGE SCALE GENOMIC DNA]</scope>
    <source>
        <strain evidence="2 5">A5</strain>
    </source>
</reference>
<dbReference type="Proteomes" id="UP000232722">
    <property type="component" value="Unassembled WGS sequence"/>
</dbReference>
<evidence type="ECO:0000313" key="4">
    <source>
        <dbReference type="Proteomes" id="UP000232688"/>
    </source>
</evidence>
<evidence type="ECO:0000313" key="2">
    <source>
        <dbReference type="EMBL" id="PKB99691.1"/>
    </source>
</evidence>